<dbReference type="Proteomes" id="UP000004344">
    <property type="component" value="Unassembled WGS sequence"/>
</dbReference>
<evidence type="ECO:0000256" key="4">
    <source>
        <dbReference type="ARBA" id="ARBA00023136"/>
    </source>
</evidence>
<keyword evidence="3 5" id="KW-1133">Transmembrane helix</keyword>
<organism evidence="7 8">
    <name type="scientific">Fischerella thermalis JSC-11</name>
    <dbReference type="NCBI Taxonomy" id="741277"/>
    <lineage>
        <taxon>Bacteria</taxon>
        <taxon>Bacillati</taxon>
        <taxon>Cyanobacteriota</taxon>
        <taxon>Cyanophyceae</taxon>
        <taxon>Nostocales</taxon>
        <taxon>Hapalosiphonaceae</taxon>
        <taxon>Fischerella</taxon>
    </lineage>
</organism>
<dbReference type="GO" id="GO:0005886">
    <property type="term" value="C:plasma membrane"/>
    <property type="evidence" value="ECO:0007669"/>
    <property type="project" value="TreeGrafter"/>
</dbReference>
<dbReference type="GO" id="GO:0006874">
    <property type="term" value="P:intracellular calcium ion homeostasis"/>
    <property type="evidence" value="ECO:0007669"/>
    <property type="project" value="TreeGrafter"/>
</dbReference>
<evidence type="ECO:0000259" key="6">
    <source>
        <dbReference type="Pfam" id="PF01699"/>
    </source>
</evidence>
<dbReference type="InterPro" id="IPR004481">
    <property type="entry name" value="K/Na/Ca-exchanger"/>
</dbReference>
<dbReference type="InterPro" id="IPR004837">
    <property type="entry name" value="NaCa_Exmemb"/>
</dbReference>
<feature type="transmembrane region" description="Helical" evidence="5">
    <location>
        <begin position="67"/>
        <end position="89"/>
    </location>
</feature>
<dbReference type="AlphaFoldDB" id="G6FY84"/>
<dbReference type="InterPro" id="IPR044880">
    <property type="entry name" value="NCX_ion-bd_dom_sf"/>
</dbReference>
<feature type="domain" description="Sodium/calcium exchanger membrane region" evidence="6">
    <location>
        <begin position="3"/>
        <end position="149"/>
    </location>
</feature>
<evidence type="ECO:0000256" key="3">
    <source>
        <dbReference type="ARBA" id="ARBA00022989"/>
    </source>
</evidence>
<dbReference type="GO" id="GO:0005262">
    <property type="term" value="F:calcium channel activity"/>
    <property type="evidence" value="ECO:0007669"/>
    <property type="project" value="TreeGrafter"/>
</dbReference>
<evidence type="ECO:0000256" key="5">
    <source>
        <dbReference type="SAM" id="Phobius"/>
    </source>
</evidence>
<evidence type="ECO:0000313" key="8">
    <source>
        <dbReference type="Proteomes" id="UP000004344"/>
    </source>
</evidence>
<dbReference type="PANTHER" id="PTHR10846">
    <property type="entry name" value="SODIUM/POTASSIUM/CALCIUM EXCHANGER"/>
    <property type="match status" value="1"/>
</dbReference>
<sequence>MLLIQVIVCVLLVIIVGTWLSRSADMIAEKTGLGRSWVGAILLAGATSLPELAAGISAVVVFNAPDLAAGGIFGSCLFNLFILALLDIVTGPDPLLRRAQISHVLAAGLGSILLGIAAVGILLAQRNNNFILGWVGMPSIVLLVLYLVSARIIAKFELRRRAEVLEQEVEVFQYEHISRQQSYLMFALLALAIVVLGVWLASLGDRIATVTGLGQSFIGALLLAATTSLPEVVTGVAAVRLNAVDLAVSNIFGSNIFNMGILSIYDLTYLQGDLWSNISSVHIFTAIVAMMMTSVAIVGLIYRAARPSRIYITWDGMTLILLYVSGMYVIYRS</sequence>
<name>G6FY84_9CYAN</name>
<dbReference type="PANTHER" id="PTHR10846:SF8">
    <property type="entry name" value="INNER MEMBRANE PROTEIN YRBG"/>
    <property type="match status" value="1"/>
</dbReference>
<feature type="transmembrane region" description="Helical" evidence="5">
    <location>
        <begin position="241"/>
        <end position="261"/>
    </location>
</feature>
<feature type="transmembrane region" description="Helical" evidence="5">
    <location>
        <begin position="101"/>
        <end position="124"/>
    </location>
</feature>
<evidence type="ECO:0000256" key="1">
    <source>
        <dbReference type="ARBA" id="ARBA00004141"/>
    </source>
</evidence>
<evidence type="ECO:0000256" key="2">
    <source>
        <dbReference type="ARBA" id="ARBA00022692"/>
    </source>
</evidence>
<feature type="transmembrane region" description="Helical" evidence="5">
    <location>
        <begin position="130"/>
        <end position="153"/>
    </location>
</feature>
<comment type="subcellular location">
    <subcellularLocation>
        <location evidence="1">Membrane</location>
        <topology evidence="1">Multi-pass membrane protein</topology>
    </subcellularLocation>
</comment>
<proteinExistence type="predicted"/>
<feature type="transmembrane region" description="Helical" evidence="5">
    <location>
        <begin position="183"/>
        <end position="201"/>
    </location>
</feature>
<reference evidence="7 8" key="1">
    <citation type="submission" date="2011-09" db="EMBL/GenBank/DDBJ databases">
        <title>The draft genome of Fischerella sp. JSC-11.</title>
        <authorList>
            <consortium name="US DOE Joint Genome Institute (JGI-PGF)"/>
            <person name="Lucas S."/>
            <person name="Han J."/>
            <person name="Lapidus A."/>
            <person name="Cheng J.-F."/>
            <person name="Goodwin L."/>
            <person name="Pitluck S."/>
            <person name="Peters L."/>
            <person name="Land M.L."/>
            <person name="Hauser L."/>
            <person name="Sarkisova S."/>
            <person name="Bryant D.A."/>
            <person name="Brown I."/>
            <person name="Woyke T.J."/>
        </authorList>
    </citation>
    <scope>NUCLEOTIDE SEQUENCE [LARGE SCALE GENOMIC DNA]</scope>
    <source>
        <strain evidence="7 8">JSC-11</strain>
    </source>
</reference>
<keyword evidence="2 5" id="KW-0812">Transmembrane</keyword>
<gene>
    <name evidence="7" type="ORF">FJSC11DRAFT_3833</name>
</gene>
<protein>
    <submittedName>
        <fullName evidence="7">Sodium/calcium exchanger membrane region</fullName>
    </submittedName>
</protein>
<accession>G6FY84</accession>
<dbReference type="PATRIC" id="fig|741277.3.peg.3290"/>
<dbReference type="GO" id="GO:0008273">
    <property type="term" value="F:calcium, potassium:sodium antiporter activity"/>
    <property type="evidence" value="ECO:0007669"/>
    <property type="project" value="TreeGrafter"/>
</dbReference>
<evidence type="ECO:0000313" key="7">
    <source>
        <dbReference type="EMBL" id="EHC09661.1"/>
    </source>
</evidence>
<feature type="transmembrane region" description="Helical" evidence="5">
    <location>
        <begin position="207"/>
        <end position="229"/>
    </location>
</feature>
<feature type="transmembrane region" description="Helical" evidence="5">
    <location>
        <begin position="281"/>
        <end position="302"/>
    </location>
</feature>
<feature type="transmembrane region" description="Helical" evidence="5">
    <location>
        <begin position="314"/>
        <end position="331"/>
    </location>
</feature>
<dbReference type="Pfam" id="PF01699">
    <property type="entry name" value="Na_Ca_ex"/>
    <property type="match status" value="2"/>
</dbReference>
<keyword evidence="8" id="KW-1185">Reference proteome</keyword>
<dbReference type="RefSeq" id="WP_009459148.1">
    <property type="nucleotide sequence ID" value="NZ_AGIZ01000013.1"/>
</dbReference>
<keyword evidence="4 5" id="KW-0472">Membrane</keyword>
<comment type="caution">
    <text evidence="7">The sequence shown here is derived from an EMBL/GenBank/DDBJ whole genome shotgun (WGS) entry which is preliminary data.</text>
</comment>
<dbReference type="EMBL" id="AGIZ01000013">
    <property type="protein sequence ID" value="EHC09661.1"/>
    <property type="molecule type" value="Genomic_DNA"/>
</dbReference>
<dbReference type="Gene3D" id="1.20.1420.30">
    <property type="entry name" value="NCX, central ion-binding region"/>
    <property type="match status" value="1"/>
</dbReference>
<feature type="domain" description="Sodium/calcium exchanger membrane region" evidence="6">
    <location>
        <begin position="182"/>
        <end position="330"/>
    </location>
</feature>